<gene>
    <name evidence="1" type="ORF">SAMN04489800_2170</name>
</gene>
<accession>A0A0J6JBT8</accession>
<dbReference type="AlphaFoldDB" id="A0A0J6JBT8"/>
<name>A0A0J6JBT8_PSEDM</name>
<comment type="caution">
    <text evidence="1">The sequence shown here is derived from an EMBL/GenBank/DDBJ whole genome shotgun (WGS) entry which is preliminary data.</text>
</comment>
<protein>
    <recommendedName>
        <fullName evidence="3">DNA repair ATPase</fullName>
    </recommendedName>
</protein>
<dbReference type="EMBL" id="FNUD01000002">
    <property type="protein sequence ID" value="SEE78476.1"/>
    <property type="molecule type" value="Genomic_DNA"/>
</dbReference>
<sequence length="98" mass="11435">MIPKESRNELALDTFIKAHPELIEEMKELSAEDRQQQILWAFEDEAESRGLEAWELALELIARSPEELKSMRLEVHQEVAEALDMSWEEYCGFNEIAV</sequence>
<dbReference type="RefSeq" id="WP_016779995.1">
    <property type="nucleotide sequence ID" value="NZ_FNUD01000002.1"/>
</dbReference>
<organism evidence="1 2">
    <name type="scientific">Pseudomonas deceptionensis</name>
    <dbReference type="NCBI Taxonomy" id="882211"/>
    <lineage>
        <taxon>Bacteria</taxon>
        <taxon>Pseudomonadati</taxon>
        <taxon>Pseudomonadota</taxon>
        <taxon>Gammaproteobacteria</taxon>
        <taxon>Pseudomonadales</taxon>
        <taxon>Pseudomonadaceae</taxon>
        <taxon>Pseudomonas</taxon>
    </lineage>
</organism>
<keyword evidence="2" id="KW-1185">Reference proteome</keyword>
<proteinExistence type="predicted"/>
<dbReference type="OrthoDB" id="6898060at2"/>
<reference evidence="1" key="1">
    <citation type="submission" date="2016-10" db="EMBL/GenBank/DDBJ databases">
        <authorList>
            <person name="Varghese N."/>
            <person name="Submissions S."/>
        </authorList>
    </citation>
    <scope>NUCLEOTIDE SEQUENCE [LARGE SCALE GENOMIC DNA]</scope>
    <source>
        <strain evidence="1">LMG 25555</strain>
    </source>
</reference>
<dbReference type="Proteomes" id="UP000183613">
    <property type="component" value="Unassembled WGS sequence"/>
</dbReference>
<dbReference type="GeneID" id="89543739"/>
<dbReference type="PATRIC" id="fig|882211.3.peg.890"/>
<evidence type="ECO:0000313" key="2">
    <source>
        <dbReference type="Proteomes" id="UP000183613"/>
    </source>
</evidence>
<dbReference type="Pfam" id="PF19925">
    <property type="entry name" value="DUF6388"/>
    <property type="match status" value="1"/>
</dbReference>
<dbReference type="InterPro" id="IPR045662">
    <property type="entry name" value="DUF6388"/>
</dbReference>
<evidence type="ECO:0008006" key="3">
    <source>
        <dbReference type="Google" id="ProtNLM"/>
    </source>
</evidence>
<evidence type="ECO:0000313" key="1">
    <source>
        <dbReference type="EMBL" id="SEE78476.1"/>
    </source>
</evidence>